<name>A0ABY8TKY2_TETOB</name>
<keyword evidence="1" id="KW-1133">Transmembrane helix</keyword>
<dbReference type="EMBL" id="CP126208">
    <property type="protein sequence ID" value="WIA08461.1"/>
    <property type="molecule type" value="Genomic_DNA"/>
</dbReference>
<sequence>MALQSEQVLLMQGQAGADAELPNMTLGQIEDGLATMRGLVGPYKRAMQPVKVYCCGLADYLGAEWATSRWRVAGTFYGHLTVFLLAHLVLIEYLGSWLAVAAAYVVGWE</sequence>
<gene>
    <name evidence="2" type="ORF">OEZ85_007898</name>
</gene>
<evidence type="ECO:0000256" key="1">
    <source>
        <dbReference type="SAM" id="Phobius"/>
    </source>
</evidence>
<keyword evidence="1" id="KW-0472">Membrane</keyword>
<keyword evidence="3" id="KW-1185">Reference proteome</keyword>
<organism evidence="2 3">
    <name type="scientific">Tetradesmus obliquus</name>
    <name type="common">Green alga</name>
    <name type="synonym">Acutodesmus obliquus</name>
    <dbReference type="NCBI Taxonomy" id="3088"/>
    <lineage>
        <taxon>Eukaryota</taxon>
        <taxon>Viridiplantae</taxon>
        <taxon>Chlorophyta</taxon>
        <taxon>core chlorophytes</taxon>
        <taxon>Chlorophyceae</taxon>
        <taxon>CS clade</taxon>
        <taxon>Sphaeropleales</taxon>
        <taxon>Scenedesmaceae</taxon>
        <taxon>Tetradesmus</taxon>
    </lineage>
</organism>
<protein>
    <submittedName>
        <fullName evidence="2">Uncharacterized protein</fullName>
    </submittedName>
</protein>
<keyword evidence="1" id="KW-0812">Transmembrane</keyword>
<evidence type="ECO:0000313" key="3">
    <source>
        <dbReference type="Proteomes" id="UP001244341"/>
    </source>
</evidence>
<reference evidence="2 3" key="1">
    <citation type="submission" date="2023-05" db="EMBL/GenBank/DDBJ databases">
        <title>A 100% complete, gapless, phased diploid assembly of the Scenedesmus obliquus UTEX 3031 genome.</title>
        <authorList>
            <person name="Biondi T.C."/>
            <person name="Hanschen E.R."/>
            <person name="Kwon T."/>
            <person name="Eng W."/>
            <person name="Kruse C.P.S."/>
            <person name="Koehler S.I."/>
            <person name="Kunde Y."/>
            <person name="Gleasner C.D."/>
            <person name="You Mak K.T."/>
            <person name="Polle J."/>
            <person name="Hovde B.T."/>
            <person name="Starkenburg S.R."/>
        </authorList>
    </citation>
    <scope>NUCLEOTIDE SEQUENCE [LARGE SCALE GENOMIC DNA]</scope>
    <source>
        <strain evidence="2 3">DOE0152z</strain>
    </source>
</reference>
<proteinExistence type="predicted"/>
<accession>A0ABY8TKY2</accession>
<evidence type="ECO:0000313" key="2">
    <source>
        <dbReference type="EMBL" id="WIA08461.1"/>
    </source>
</evidence>
<feature type="transmembrane region" description="Helical" evidence="1">
    <location>
        <begin position="76"/>
        <end position="106"/>
    </location>
</feature>
<dbReference type="Proteomes" id="UP001244341">
    <property type="component" value="Chromosome 1b"/>
</dbReference>